<accession>A0A7Y0LB77</accession>
<name>A0A7Y0LB77_9GAMM</name>
<protein>
    <submittedName>
        <fullName evidence="2">Uncharacterized protein</fullName>
    </submittedName>
</protein>
<gene>
    <name evidence="2" type="ORF">HII17_05675</name>
</gene>
<feature type="transmembrane region" description="Helical" evidence="1">
    <location>
        <begin position="6"/>
        <end position="23"/>
    </location>
</feature>
<keyword evidence="1" id="KW-1133">Transmembrane helix</keyword>
<evidence type="ECO:0000313" key="3">
    <source>
        <dbReference type="Proteomes" id="UP000568664"/>
    </source>
</evidence>
<feature type="transmembrane region" description="Helical" evidence="1">
    <location>
        <begin position="44"/>
        <end position="64"/>
    </location>
</feature>
<sequence>MSWDNIESETITALFLPFVIWILTKIAPAKREEVKKPIDSLEDFILCILFIGGFFFGVYFYSWPSVDENAVWPISVSLNLSLLLPSMYL</sequence>
<keyword evidence="3" id="KW-1185">Reference proteome</keyword>
<evidence type="ECO:0000313" key="2">
    <source>
        <dbReference type="EMBL" id="NMP31049.1"/>
    </source>
</evidence>
<comment type="caution">
    <text evidence="2">The sequence shown here is derived from an EMBL/GenBank/DDBJ whole genome shotgun (WGS) entry which is preliminary data.</text>
</comment>
<keyword evidence="1" id="KW-0472">Membrane</keyword>
<evidence type="ECO:0000256" key="1">
    <source>
        <dbReference type="SAM" id="Phobius"/>
    </source>
</evidence>
<dbReference type="EMBL" id="JABBXH010000002">
    <property type="protein sequence ID" value="NMP31049.1"/>
    <property type="molecule type" value="Genomic_DNA"/>
</dbReference>
<dbReference type="RefSeq" id="WP_169074393.1">
    <property type="nucleotide sequence ID" value="NZ_JABBXH010000002.1"/>
</dbReference>
<dbReference type="AlphaFoldDB" id="A0A7Y0LB77"/>
<keyword evidence="1" id="KW-0812">Transmembrane</keyword>
<organism evidence="2 3">
    <name type="scientific">Thalassotalea algicola</name>
    <dbReference type="NCBI Taxonomy" id="2716224"/>
    <lineage>
        <taxon>Bacteria</taxon>
        <taxon>Pseudomonadati</taxon>
        <taxon>Pseudomonadota</taxon>
        <taxon>Gammaproteobacteria</taxon>
        <taxon>Alteromonadales</taxon>
        <taxon>Colwelliaceae</taxon>
        <taxon>Thalassotalea</taxon>
    </lineage>
</organism>
<reference evidence="2 3" key="1">
    <citation type="submission" date="2020-04" db="EMBL/GenBank/DDBJ databases">
        <title>Thalassotalea sp. M1531, isolated from the surface of marine red alga.</title>
        <authorList>
            <person name="Pang L."/>
            <person name="Lu D.-C."/>
        </authorList>
    </citation>
    <scope>NUCLEOTIDE SEQUENCE [LARGE SCALE GENOMIC DNA]</scope>
    <source>
        <strain evidence="2 3">M1531</strain>
    </source>
</reference>
<dbReference type="Proteomes" id="UP000568664">
    <property type="component" value="Unassembled WGS sequence"/>
</dbReference>
<proteinExistence type="predicted"/>